<dbReference type="FunFam" id="2.60.40.10:FF:000813">
    <property type="entry name" value="Vesicle-associated protein 1-1"/>
    <property type="match status" value="1"/>
</dbReference>
<keyword evidence="4" id="KW-0812">Transmembrane</keyword>
<keyword evidence="4" id="KW-1133">Transmembrane helix</keyword>
<dbReference type="GO" id="GO:0005886">
    <property type="term" value="C:plasma membrane"/>
    <property type="evidence" value="ECO:0007669"/>
    <property type="project" value="TreeGrafter"/>
</dbReference>
<evidence type="ECO:0000256" key="2">
    <source>
        <dbReference type="SAM" id="Coils"/>
    </source>
</evidence>
<dbReference type="PANTHER" id="PTHR10809">
    <property type="entry name" value="VESICLE-ASSOCIATED MEMBRANE PROTEIN-ASSOCIATED PROTEIN"/>
    <property type="match status" value="1"/>
</dbReference>
<name>A0A9D5H1R7_9LILI</name>
<dbReference type="InterPro" id="IPR013783">
    <property type="entry name" value="Ig-like_fold"/>
</dbReference>
<evidence type="ECO:0000256" key="1">
    <source>
        <dbReference type="ARBA" id="ARBA00008932"/>
    </source>
</evidence>
<dbReference type="PANTHER" id="PTHR10809:SF160">
    <property type="entry name" value="VESICLE-ASSOCIATED PROTEIN 1-3"/>
    <property type="match status" value="1"/>
</dbReference>
<gene>
    <name evidence="6" type="ORF">J5N97_001937</name>
</gene>
<dbReference type="PIRSF" id="PIRSF019693">
    <property type="entry name" value="VAMP-associated"/>
    <property type="match status" value="1"/>
</dbReference>
<dbReference type="InterPro" id="IPR000535">
    <property type="entry name" value="MSP_dom"/>
</dbReference>
<evidence type="ECO:0000313" key="7">
    <source>
        <dbReference type="Proteomes" id="UP001085076"/>
    </source>
</evidence>
<dbReference type="GO" id="GO:0090158">
    <property type="term" value="P:endoplasmic reticulum membrane organization"/>
    <property type="evidence" value="ECO:0007669"/>
    <property type="project" value="TreeGrafter"/>
</dbReference>
<sequence length="244" mass="26968">MSGGDLLSIQPTELKFPFELKKQSSCSMRLTNKTDQYVAFKVKTTNPKKYSVRPNTAVVLPGSTCDVTVTMQAQKEAPDDMQCKDKFLFQSVVAEHGATTKDINPEMQFNKEAGKAVEEFKLRVVYIPANPPSPVPEEPEEGLSPTSFDTEEATPSSSLSDTVTQSMEEPAEEKPSKVPSIISKLTEEKVRAVHQNQKLRQELEMLRNDSSKSQRGFSVMFVVLVGLLGALLGNLMKPSQVVKL</sequence>
<dbReference type="OrthoDB" id="264603at2759"/>
<dbReference type="Pfam" id="PF00635">
    <property type="entry name" value="Motile_Sperm"/>
    <property type="match status" value="1"/>
</dbReference>
<evidence type="ECO:0000256" key="3">
    <source>
        <dbReference type="SAM" id="MobiDB-lite"/>
    </source>
</evidence>
<comment type="similarity">
    <text evidence="1">Belongs to the VAMP-associated protein (VAP) (TC 9.B.17) family.</text>
</comment>
<dbReference type="Gene3D" id="2.60.40.10">
    <property type="entry name" value="Immunoglobulins"/>
    <property type="match status" value="1"/>
</dbReference>
<feature type="region of interest" description="Disordered" evidence="3">
    <location>
        <begin position="129"/>
        <end position="181"/>
    </location>
</feature>
<dbReference type="GO" id="GO:0061817">
    <property type="term" value="P:endoplasmic reticulum-plasma membrane tethering"/>
    <property type="evidence" value="ECO:0007669"/>
    <property type="project" value="TreeGrafter"/>
</dbReference>
<reference evidence="6 7" key="1">
    <citation type="journal article" date="2022" name="Hortic Res">
        <title>The genome of Dioscorea zingiberensis sheds light on the biosynthesis, origin and evolution of the medicinally important diosgenin saponins.</title>
        <authorList>
            <person name="Li Y."/>
            <person name="Tan C."/>
            <person name="Li Z."/>
            <person name="Guo J."/>
            <person name="Li S."/>
            <person name="Chen X."/>
            <person name="Wang C."/>
            <person name="Dai X."/>
            <person name="Yang H."/>
            <person name="Song W."/>
            <person name="Hou L."/>
            <person name="Xu J."/>
            <person name="Tong Z."/>
            <person name="Xu A."/>
            <person name="Yuan X."/>
            <person name="Wang W."/>
            <person name="Yang Q."/>
            <person name="Chen L."/>
            <person name="Sun Z."/>
            <person name="Wang K."/>
            <person name="Pan B."/>
            <person name="Chen J."/>
            <person name="Bao Y."/>
            <person name="Liu F."/>
            <person name="Qi X."/>
            <person name="Gang D.R."/>
            <person name="Wen J."/>
            <person name="Li J."/>
        </authorList>
    </citation>
    <scope>NUCLEOTIDE SEQUENCE [LARGE SCALE GENOMIC DNA]</scope>
    <source>
        <strain evidence="6">Dzin_1.0</strain>
    </source>
</reference>
<dbReference type="GO" id="GO:0005789">
    <property type="term" value="C:endoplasmic reticulum membrane"/>
    <property type="evidence" value="ECO:0007669"/>
    <property type="project" value="InterPro"/>
</dbReference>
<keyword evidence="2" id="KW-0175">Coiled coil</keyword>
<evidence type="ECO:0000256" key="4">
    <source>
        <dbReference type="SAM" id="Phobius"/>
    </source>
</evidence>
<keyword evidence="7" id="KW-1185">Reference proteome</keyword>
<feature type="transmembrane region" description="Helical" evidence="4">
    <location>
        <begin position="217"/>
        <end position="236"/>
    </location>
</feature>
<accession>A0A9D5H1R7</accession>
<dbReference type="SUPFAM" id="SSF49354">
    <property type="entry name" value="PapD-like"/>
    <property type="match status" value="1"/>
</dbReference>
<proteinExistence type="inferred from homology"/>
<feature type="compositionally biased region" description="Polar residues" evidence="3">
    <location>
        <begin position="144"/>
        <end position="167"/>
    </location>
</feature>
<feature type="domain" description="MSP" evidence="5">
    <location>
        <begin position="6"/>
        <end position="127"/>
    </location>
</feature>
<dbReference type="PROSITE" id="PS50202">
    <property type="entry name" value="MSP"/>
    <property type="match status" value="1"/>
</dbReference>
<evidence type="ECO:0000313" key="6">
    <source>
        <dbReference type="EMBL" id="KAJ0960225.1"/>
    </source>
</evidence>
<organism evidence="6 7">
    <name type="scientific">Dioscorea zingiberensis</name>
    <dbReference type="NCBI Taxonomy" id="325984"/>
    <lineage>
        <taxon>Eukaryota</taxon>
        <taxon>Viridiplantae</taxon>
        <taxon>Streptophyta</taxon>
        <taxon>Embryophyta</taxon>
        <taxon>Tracheophyta</taxon>
        <taxon>Spermatophyta</taxon>
        <taxon>Magnoliopsida</taxon>
        <taxon>Liliopsida</taxon>
        <taxon>Dioscoreales</taxon>
        <taxon>Dioscoreaceae</taxon>
        <taxon>Dioscorea</taxon>
    </lineage>
</organism>
<dbReference type="Proteomes" id="UP001085076">
    <property type="component" value="Unassembled WGS sequence"/>
</dbReference>
<keyword evidence="4" id="KW-0472">Membrane</keyword>
<evidence type="ECO:0000259" key="5">
    <source>
        <dbReference type="PROSITE" id="PS50202"/>
    </source>
</evidence>
<dbReference type="InterPro" id="IPR008962">
    <property type="entry name" value="PapD-like_sf"/>
</dbReference>
<dbReference type="InterPro" id="IPR016763">
    <property type="entry name" value="VAP"/>
</dbReference>
<comment type="caution">
    <text evidence="6">The sequence shown here is derived from an EMBL/GenBank/DDBJ whole genome shotgun (WGS) entry which is preliminary data.</text>
</comment>
<feature type="coiled-coil region" evidence="2">
    <location>
        <begin position="182"/>
        <end position="216"/>
    </location>
</feature>
<dbReference type="EMBL" id="JAGGNH010000095">
    <property type="protein sequence ID" value="KAJ0960225.1"/>
    <property type="molecule type" value="Genomic_DNA"/>
</dbReference>
<protein>
    <recommendedName>
        <fullName evidence="5">MSP domain-containing protein</fullName>
    </recommendedName>
</protein>
<dbReference type="AlphaFoldDB" id="A0A9D5H1R7"/>